<dbReference type="InterPro" id="IPR002048">
    <property type="entry name" value="EF_hand_dom"/>
</dbReference>
<dbReference type="Gene3D" id="1.10.238.10">
    <property type="entry name" value="EF-hand"/>
    <property type="match status" value="1"/>
</dbReference>
<evidence type="ECO:0000256" key="1">
    <source>
        <dbReference type="ARBA" id="ARBA00022837"/>
    </source>
</evidence>
<evidence type="ECO:0000256" key="2">
    <source>
        <dbReference type="SAM" id="SignalP"/>
    </source>
</evidence>
<dbReference type="PROSITE" id="PS00018">
    <property type="entry name" value="EF_HAND_1"/>
    <property type="match status" value="1"/>
</dbReference>
<dbReference type="Gene3D" id="2.60.120.650">
    <property type="entry name" value="Cupin"/>
    <property type="match status" value="1"/>
</dbReference>
<dbReference type="InterPro" id="IPR018247">
    <property type="entry name" value="EF_Hand_1_Ca_BS"/>
</dbReference>
<evidence type="ECO:0000313" key="6">
    <source>
        <dbReference type="Proteomes" id="UP000186817"/>
    </source>
</evidence>
<evidence type="ECO:0000259" key="3">
    <source>
        <dbReference type="PROSITE" id="PS50222"/>
    </source>
</evidence>
<dbReference type="Pfam" id="PF13202">
    <property type="entry name" value="EF-hand_5"/>
    <property type="match status" value="2"/>
</dbReference>
<dbReference type="CDD" id="cd00051">
    <property type="entry name" value="EFh"/>
    <property type="match status" value="1"/>
</dbReference>
<evidence type="ECO:0000259" key="4">
    <source>
        <dbReference type="PROSITE" id="PS51184"/>
    </source>
</evidence>
<dbReference type="OrthoDB" id="413394at2759"/>
<keyword evidence="6" id="KW-1185">Reference proteome</keyword>
<dbReference type="SUPFAM" id="SSF51197">
    <property type="entry name" value="Clavaminate synthase-like"/>
    <property type="match status" value="1"/>
</dbReference>
<dbReference type="AlphaFoldDB" id="A0A1Q9D6F0"/>
<protein>
    <submittedName>
        <fullName evidence="5">Uncharacterized protein</fullName>
    </submittedName>
</protein>
<feature type="domain" description="EF-hand" evidence="3">
    <location>
        <begin position="586"/>
        <end position="621"/>
    </location>
</feature>
<feature type="signal peptide" evidence="2">
    <location>
        <begin position="1"/>
        <end position="15"/>
    </location>
</feature>
<name>A0A1Q9D6F0_SYMMI</name>
<feature type="chain" id="PRO_5012096154" evidence="2">
    <location>
        <begin position="16"/>
        <end position="634"/>
    </location>
</feature>
<dbReference type="SUPFAM" id="SSF47473">
    <property type="entry name" value="EF-hand"/>
    <property type="match status" value="1"/>
</dbReference>
<proteinExistence type="predicted"/>
<dbReference type="InterPro" id="IPR011992">
    <property type="entry name" value="EF-hand-dom_pair"/>
</dbReference>
<keyword evidence="2" id="KW-0732">Signal</keyword>
<dbReference type="PROSITE" id="PS50222">
    <property type="entry name" value="EF_HAND_2"/>
    <property type="match status" value="1"/>
</dbReference>
<evidence type="ECO:0000313" key="5">
    <source>
        <dbReference type="EMBL" id="OLP90779.1"/>
    </source>
</evidence>
<organism evidence="5 6">
    <name type="scientific">Symbiodinium microadriaticum</name>
    <name type="common">Dinoflagellate</name>
    <name type="synonym">Zooxanthella microadriatica</name>
    <dbReference type="NCBI Taxonomy" id="2951"/>
    <lineage>
        <taxon>Eukaryota</taxon>
        <taxon>Sar</taxon>
        <taxon>Alveolata</taxon>
        <taxon>Dinophyceae</taxon>
        <taxon>Suessiales</taxon>
        <taxon>Symbiodiniaceae</taxon>
        <taxon>Symbiodinium</taxon>
    </lineage>
</organism>
<feature type="domain" description="JmjC" evidence="4">
    <location>
        <begin position="375"/>
        <end position="522"/>
    </location>
</feature>
<accession>A0A1Q9D6F0</accession>
<reference evidence="5 6" key="1">
    <citation type="submission" date="2016-02" db="EMBL/GenBank/DDBJ databases">
        <title>Genome analysis of coral dinoflagellate symbionts highlights evolutionary adaptations to a symbiotic lifestyle.</title>
        <authorList>
            <person name="Aranda M."/>
            <person name="Li Y."/>
            <person name="Liew Y.J."/>
            <person name="Baumgarten S."/>
            <person name="Simakov O."/>
            <person name="Wilson M."/>
            <person name="Piel J."/>
            <person name="Ashoor H."/>
            <person name="Bougouffa S."/>
            <person name="Bajic V.B."/>
            <person name="Ryu T."/>
            <person name="Ravasi T."/>
            <person name="Bayer T."/>
            <person name="Micklem G."/>
            <person name="Kim H."/>
            <person name="Bhak J."/>
            <person name="Lajeunesse T.C."/>
            <person name="Voolstra C.R."/>
        </authorList>
    </citation>
    <scope>NUCLEOTIDE SEQUENCE [LARGE SCALE GENOMIC DNA]</scope>
    <source>
        <strain evidence="5 6">CCMP2467</strain>
    </source>
</reference>
<dbReference type="Proteomes" id="UP000186817">
    <property type="component" value="Unassembled WGS sequence"/>
</dbReference>
<sequence>MRSWLLLAAFREAVSDDAAASGAASYWRGGRVQAAEEPNSPAPIIEIEDGQLQIDYQGDAPAQECLEYYLDKLKVEEMQNQVLHEKLATSTRQRSGSVRPRGVLVFLLMENADKVLHKDLALSLRCLARFFWRYPVVIFHTNSTTASELDWMRSVIPGHLHVDFEEVSLGFPASLAGFPGGPDAFLRPPSCMLDGQHQWGLQRSCGCRCPAWRPQCWPSVRKLCSVATAMVRPLLHAWASAVSFSSALASDSEVLAHYGSFEAPVLTETSFEEVQKHLLKGRPFVVTDGARGLPMAEWDCEFVRKEFPDSRIRHEGGSSETNGVRMSSDWPAMAKAYPDAGRYPDGAPKTRPFYWDIAKAYQAERERKWGKDPKKVVKKILETSQVPYWLPPQSSKDMGHSSEMWFHPKGAGARAHMDPHCSTTVSFCFSGQRKWRMMVPPAAPHPEGYFDGEIYGARNPERQGEWQPTFELLAPNGSAVVVYPGMVHETVSTGDDCSSSVSQTFSVPTPAAYYRAFWPRFALIGEDVGGCGHVVESLVTLGSGAKVRPAREPAARKAATKFNEKVDKNMDGRISEEELQNGQRKGGKPELAELISFHDTNGDGIVSSEELIESYVMFATASFKASKQGRRNDL</sequence>
<comment type="caution">
    <text evidence="5">The sequence shown here is derived from an EMBL/GenBank/DDBJ whole genome shotgun (WGS) entry which is preliminary data.</text>
</comment>
<dbReference type="PROSITE" id="PS51184">
    <property type="entry name" value="JMJC"/>
    <property type="match status" value="1"/>
</dbReference>
<dbReference type="EMBL" id="LSRX01000695">
    <property type="protein sequence ID" value="OLP90779.1"/>
    <property type="molecule type" value="Genomic_DNA"/>
</dbReference>
<dbReference type="InterPro" id="IPR003347">
    <property type="entry name" value="JmjC_dom"/>
</dbReference>
<keyword evidence="1" id="KW-0106">Calcium</keyword>
<gene>
    <name evidence="5" type="ORF">AK812_SmicGene27608</name>
</gene>
<dbReference type="GO" id="GO:0005509">
    <property type="term" value="F:calcium ion binding"/>
    <property type="evidence" value="ECO:0007669"/>
    <property type="project" value="InterPro"/>
</dbReference>